<dbReference type="GO" id="GO:0005737">
    <property type="term" value="C:cytoplasm"/>
    <property type="evidence" value="ECO:0007669"/>
    <property type="project" value="UniProtKB-SubCell"/>
</dbReference>
<evidence type="ECO:0000256" key="6">
    <source>
        <dbReference type="ARBA" id="ARBA00022603"/>
    </source>
</evidence>
<evidence type="ECO:0000259" key="12">
    <source>
        <dbReference type="PROSITE" id="PS50011"/>
    </source>
</evidence>
<evidence type="ECO:0000256" key="10">
    <source>
        <dbReference type="ARBA" id="ARBA00047944"/>
    </source>
</evidence>
<dbReference type="Pfam" id="PF04452">
    <property type="entry name" value="Methyltrans_RNA"/>
    <property type="match status" value="1"/>
</dbReference>
<evidence type="ECO:0000256" key="9">
    <source>
        <dbReference type="ARBA" id="ARBA00025699"/>
    </source>
</evidence>
<reference evidence="13 14" key="1">
    <citation type="submission" date="2020-05" db="EMBL/GenBank/DDBJ databases">
        <authorList>
            <person name="Campoy J."/>
            <person name="Schneeberger K."/>
            <person name="Spophaly S."/>
        </authorList>
    </citation>
    <scope>NUCLEOTIDE SEQUENCE [LARGE SCALE GENOMIC DNA]</scope>
    <source>
        <strain evidence="13">PruArmRojPasFocal</strain>
    </source>
</reference>
<dbReference type="GO" id="GO:0004672">
    <property type="term" value="F:protein kinase activity"/>
    <property type="evidence" value="ECO:0007669"/>
    <property type="project" value="InterPro"/>
</dbReference>
<evidence type="ECO:0000256" key="8">
    <source>
        <dbReference type="ARBA" id="ARBA00022691"/>
    </source>
</evidence>
<dbReference type="CDD" id="cd18084">
    <property type="entry name" value="RsmE-like"/>
    <property type="match status" value="1"/>
</dbReference>
<sequence>MLLKDLIASCDGKSHPIRCYSAAELIRATNNFDRSCMIDGLCYDIYRGILDDRTVIIKKHYVVDWAIRDIIISMQMSTHKNSLKLLGCCLEFEMPALVFENAGKGGLNFDGSLRVDNELLPWKTRLRIAKQLANALTYLHTAFPRPIVHRSITPYNILLDDDYVPKLFDFSFSITIPPDQLYVQENFSSGTHGYMDPTYQNYYISSEKTDVYSFGVLLLIFLMRRKAVDRNSGHEELNVSDGQIQIEIIADPKILEEVGGDEQAQQQLQDFLALALLCIQEKTEARPDMIDVAKELVRIDNMACFSRTTPTKTERRTLKKHSSTPSTLKLVGNANPNANTTSFCEAVELESFVALSQNLEPSSILFFFFRLLQPGGIVRVQGDEFWHMTKVLRLRTNDRVELFNGKGGLIQGLIQSVDRSGLDFLALEDPKSVLPQSTQWHVFAAFGTLKGGRADWLVEKCTELGASSLTPLLTERSPTVSENRLDRLQRVNMAAAKQCQRLHEMILNPPTNINGLLPLVAESKLALLAVAEGTPLVSALTSSGTESSGLIVVGPEGDFTEKEVNELMQAGAISVGLGPHRLRVETATVALLATLMLWSDSQNTCDT</sequence>
<dbReference type="Pfam" id="PF07714">
    <property type="entry name" value="PK_Tyr_Ser-Thr"/>
    <property type="match status" value="1"/>
</dbReference>
<evidence type="ECO:0000256" key="3">
    <source>
        <dbReference type="ARBA" id="ARBA00012328"/>
    </source>
</evidence>
<dbReference type="Proteomes" id="UP000507222">
    <property type="component" value="Unassembled WGS sequence"/>
</dbReference>
<keyword evidence="5" id="KW-0698">rRNA processing</keyword>
<name>A0A6J5VR08_PRUAR</name>
<evidence type="ECO:0000313" key="13">
    <source>
        <dbReference type="EMBL" id="CAB4290733.1"/>
    </source>
</evidence>
<dbReference type="SUPFAM" id="SSF56112">
    <property type="entry name" value="Protein kinase-like (PK-like)"/>
    <property type="match status" value="1"/>
</dbReference>
<dbReference type="GO" id="GO:0005524">
    <property type="term" value="F:ATP binding"/>
    <property type="evidence" value="ECO:0007669"/>
    <property type="project" value="InterPro"/>
</dbReference>
<dbReference type="EMBL" id="CAEKDK010000008">
    <property type="protein sequence ID" value="CAB4290733.1"/>
    <property type="molecule type" value="Genomic_DNA"/>
</dbReference>
<dbReference type="PANTHER" id="PTHR30027:SF3">
    <property type="entry name" value="16S RRNA (URACIL(1498)-N(3))-METHYLTRANSFERASE"/>
    <property type="match status" value="1"/>
</dbReference>
<dbReference type="SUPFAM" id="SSF88697">
    <property type="entry name" value="PUA domain-like"/>
    <property type="match status" value="1"/>
</dbReference>
<keyword evidence="8" id="KW-0949">S-adenosyl-L-methionine</keyword>
<dbReference type="Pfam" id="PF20260">
    <property type="entry name" value="PUA_4"/>
    <property type="match status" value="1"/>
</dbReference>
<dbReference type="InterPro" id="IPR000719">
    <property type="entry name" value="Prot_kinase_dom"/>
</dbReference>
<dbReference type="InterPro" id="IPR011009">
    <property type="entry name" value="Kinase-like_dom_sf"/>
</dbReference>
<comment type="subcellular location">
    <subcellularLocation>
        <location evidence="1">Cytoplasm</location>
    </subcellularLocation>
</comment>
<dbReference type="InterPro" id="IPR029026">
    <property type="entry name" value="tRNA_m1G_MTases_N"/>
</dbReference>
<comment type="function">
    <text evidence="9">Specifically methylates the N3 position of the uracil ring of uridine 1498 (m3U1498) in 16S rRNA. Acts on the fully assembled 30S ribosomal subunit.</text>
</comment>
<dbReference type="GO" id="GO:0070042">
    <property type="term" value="F:rRNA (uridine-N3-)-methyltransferase activity"/>
    <property type="evidence" value="ECO:0007669"/>
    <property type="project" value="TreeGrafter"/>
</dbReference>
<protein>
    <recommendedName>
        <fullName evidence="3">16S rRNA (uracil(1498)-N(3))-methyltransferase</fullName>
        <ecNumber evidence="3">2.1.1.193</ecNumber>
    </recommendedName>
</protein>
<dbReference type="Gene3D" id="3.40.1280.10">
    <property type="match status" value="1"/>
</dbReference>
<dbReference type="InterPro" id="IPR046887">
    <property type="entry name" value="RsmE_PUA-like"/>
</dbReference>
<proteinExistence type="inferred from homology"/>
<dbReference type="NCBIfam" id="TIGR00046">
    <property type="entry name" value="RsmE family RNA methyltransferase"/>
    <property type="match status" value="1"/>
</dbReference>
<dbReference type="PANTHER" id="PTHR30027">
    <property type="entry name" value="RIBOSOMAL RNA SMALL SUBUNIT METHYLTRANSFERASE E"/>
    <property type="match status" value="1"/>
</dbReference>
<evidence type="ECO:0000256" key="1">
    <source>
        <dbReference type="ARBA" id="ARBA00004496"/>
    </source>
</evidence>
<dbReference type="PROSITE" id="PS50011">
    <property type="entry name" value="PROTEIN_KINASE_DOM"/>
    <property type="match status" value="1"/>
</dbReference>
<dbReference type="InterPro" id="IPR001245">
    <property type="entry name" value="Ser-Thr/Tyr_kinase_cat_dom"/>
</dbReference>
<evidence type="ECO:0000256" key="2">
    <source>
        <dbReference type="ARBA" id="ARBA00005528"/>
    </source>
</evidence>
<evidence type="ECO:0000256" key="11">
    <source>
        <dbReference type="SAM" id="MobiDB-lite"/>
    </source>
</evidence>
<dbReference type="InterPro" id="IPR046886">
    <property type="entry name" value="RsmE_MTase_dom"/>
</dbReference>
<dbReference type="GO" id="GO:0070475">
    <property type="term" value="P:rRNA base methylation"/>
    <property type="evidence" value="ECO:0007669"/>
    <property type="project" value="TreeGrafter"/>
</dbReference>
<feature type="domain" description="Protein kinase" evidence="12">
    <location>
        <begin position="1"/>
        <end position="299"/>
    </location>
</feature>
<evidence type="ECO:0000256" key="4">
    <source>
        <dbReference type="ARBA" id="ARBA00022490"/>
    </source>
</evidence>
<dbReference type="SUPFAM" id="SSF75217">
    <property type="entry name" value="alpha/beta knot"/>
    <property type="match status" value="1"/>
</dbReference>
<gene>
    <name evidence="13" type="ORF">CURHAP_LOCUS50854</name>
</gene>
<dbReference type="AlphaFoldDB" id="A0A6J5VR08"/>
<feature type="region of interest" description="Disordered" evidence="11">
    <location>
        <begin position="310"/>
        <end position="332"/>
    </location>
</feature>
<dbReference type="FunFam" id="3.40.1280.10:FF:000018">
    <property type="entry name" value="uncharacterized protein LOC106771328 isoform X2"/>
    <property type="match status" value="1"/>
</dbReference>
<dbReference type="InterPro" id="IPR029028">
    <property type="entry name" value="Alpha/beta_knot_MTases"/>
</dbReference>
<dbReference type="InterPro" id="IPR015947">
    <property type="entry name" value="PUA-like_sf"/>
</dbReference>
<evidence type="ECO:0000313" key="14">
    <source>
        <dbReference type="Proteomes" id="UP000507222"/>
    </source>
</evidence>
<evidence type="ECO:0000256" key="5">
    <source>
        <dbReference type="ARBA" id="ARBA00022552"/>
    </source>
</evidence>
<keyword evidence="4" id="KW-0963">Cytoplasm</keyword>
<dbReference type="EC" id="2.1.1.193" evidence="3"/>
<keyword evidence="7" id="KW-0808">Transferase</keyword>
<organism evidence="13 14">
    <name type="scientific">Prunus armeniaca</name>
    <name type="common">Apricot</name>
    <name type="synonym">Armeniaca vulgaris</name>
    <dbReference type="NCBI Taxonomy" id="36596"/>
    <lineage>
        <taxon>Eukaryota</taxon>
        <taxon>Viridiplantae</taxon>
        <taxon>Streptophyta</taxon>
        <taxon>Embryophyta</taxon>
        <taxon>Tracheophyta</taxon>
        <taxon>Spermatophyta</taxon>
        <taxon>Magnoliopsida</taxon>
        <taxon>eudicotyledons</taxon>
        <taxon>Gunneridae</taxon>
        <taxon>Pentapetalae</taxon>
        <taxon>rosids</taxon>
        <taxon>fabids</taxon>
        <taxon>Rosales</taxon>
        <taxon>Rosaceae</taxon>
        <taxon>Amygdaloideae</taxon>
        <taxon>Amygdaleae</taxon>
        <taxon>Prunus</taxon>
    </lineage>
</organism>
<accession>A0A6J5VR08</accession>
<evidence type="ECO:0000256" key="7">
    <source>
        <dbReference type="ARBA" id="ARBA00022679"/>
    </source>
</evidence>
<dbReference type="InterPro" id="IPR006700">
    <property type="entry name" value="RsmE"/>
</dbReference>
<comment type="catalytic activity">
    <reaction evidence="10">
        <text>uridine(1498) in 16S rRNA + S-adenosyl-L-methionine = N(3)-methyluridine(1498) in 16S rRNA + S-adenosyl-L-homocysteine + H(+)</text>
        <dbReference type="Rhea" id="RHEA:42920"/>
        <dbReference type="Rhea" id="RHEA-COMP:10283"/>
        <dbReference type="Rhea" id="RHEA-COMP:10284"/>
        <dbReference type="ChEBI" id="CHEBI:15378"/>
        <dbReference type="ChEBI" id="CHEBI:57856"/>
        <dbReference type="ChEBI" id="CHEBI:59789"/>
        <dbReference type="ChEBI" id="CHEBI:65315"/>
        <dbReference type="ChEBI" id="CHEBI:74502"/>
        <dbReference type="EC" id="2.1.1.193"/>
    </reaction>
</comment>
<keyword evidence="6" id="KW-0489">Methyltransferase</keyword>
<dbReference type="Gene3D" id="3.30.200.20">
    <property type="entry name" value="Phosphorylase Kinase, domain 1"/>
    <property type="match status" value="1"/>
</dbReference>
<comment type="similarity">
    <text evidence="2">Belongs to the RNA methyltransferase RsmE family.</text>
</comment>
<dbReference type="Gene3D" id="1.10.510.10">
    <property type="entry name" value="Transferase(Phosphotransferase) domain 1"/>
    <property type="match status" value="1"/>
</dbReference>